<dbReference type="InterPro" id="IPR047700">
    <property type="entry name" value="NrtS-like"/>
</dbReference>
<name>A0A0V7ZVH8_9CYAN</name>
<dbReference type="OrthoDB" id="8564192at2"/>
<dbReference type="NCBIfam" id="NF038050">
    <property type="entry name" value="NrtS"/>
    <property type="match status" value="1"/>
</dbReference>
<reference evidence="3 4" key="1">
    <citation type="journal article" date="2015" name="Genome Announc.">
        <title>Draft Genome of the Euendolithic (true boring) Cyanobacterium Mastigocoleus testarum strain BC008.</title>
        <authorList>
            <person name="Guida B.S."/>
            <person name="Garcia-Pichel F."/>
        </authorList>
    </citation>
    <scope>NUCLEOTIDE SEQUENCE [LARGE SCALE GENOMIC DNA]</scope>
    <source>
        <strain evidence="3 4">BC008</strain>
    </source>
</reference>
<dbReference type="RefSeq" id="WP_058183543.1">
    <property type="nucleotide sequence ID" value="NZ_LMTZ01000066.1"/>
</dbReference>
<keyword evidence="1" id="KW-0472">Membrane</keyword>
<evidence type="ECO:0000313" key="4">
    <source>
        <dbReference type="Proteomes" id="UP000053372"/>
    </source>
</evidence>
<proteinExistence type="predicted"/>
<dbReference type="EMBL" id="LMTZ01000066">
    <property type="protein sequence ID" value="KST68385.1"/>
    <property type="molecule type" value="Genomic_DNA"/>
</dbReference>
<gene>
    <name evidence="2" type="ORF">BC008_31900</name>
    <name evidence="3" type="ORF">BC008_33225</name>
</gene>
<sequence length="81" mass="8952">MKRNLKEFGASLVNPNYAPIGVKVAIVVGSILFIINHGTTLIKGKMNQERWISATISYLVPYMVCVYGQHTSSAKHKSDES</sequence>
<dbReference type="AlphaFoldDB" id="A0A0V7ZVH8"/>
<dbReference type="Proteomes" id="UP000053372">
    <property type="component" value="Unassembled WGS sequence"/>
</dbReference>
<feature type="transmembrane region" description="Helical" evidence="1">
    <location>
        <begin position="20"/>
        <end position="39"/>
    </location>
</feature>
<protein>
    <submittedName>
        <fullName evidence="3">Uncharacterized protein</fullName>
    </submittedName>
</protein>
<feature type="transmembrane region" description="Helical" evidence="1">
    <location>
        <begin position="51"/>
        <end position="70"/>
    </location>
</feature>
<keyword evidence="1" id="KW-1133">Transmembrane helix</keyword>
<evidence type="ECO:0000313" key="2">
    <source>
        <dbReference type="EMBL" id="KST67990.1"/>
    </source>
</evidence>
<evidence type="ECO:0000313" key="3">
    <source>
        <dbReference type="EMBL" id="KST68385.1"/>
    </source>
</evidence>
<organism evidence="3 4">
    <name type="scientific">Mastigocoleus testarum BC008</name>
    <dbReference type="NCBI Taxonomy" id="371196"/>
    <lineage>
        <taxon>Bacteria</taxon>
        <taxon>Bacillati</taxon>
        <taxon>Cyanobacteriota</taxon>
        <taxon>Cyanophyceae</taxon>
        <taxon>Nostocales</taxon>
        <taxon>Hapalosiphonaceae</taxon>
        <taxon>Mastigocoleus</taxon>
    </lineage>
</organism>
<dbReference type="EMBL" id="LMTZ01000083">
    <property type="protein sequence ID" value="KST67990.1"/>
    <property type="molecule type" value="Genomic_DNA"/>
</dbReference>
<comment type="caution">
    <text evidence="3">The sequence shown here is derived from an EMBL/GenBank/DDBJ whole genome shotgun (WGS) entry which is preliminary data.</text>
</comment>
<accession>A0A0V7ZVH8</accession>
<evidence type="ECO:0000256" key="1">
    <source>
        <dbReference type="SAM" id="Phobius"/>
    </source>
</evidence>
<keyword evidence="4" id="KW-1185">Reference proteome</keyword>
<keyword evidence="1" id="KW-0812">Transmembrane</keyword>